<name>A0A0L8GE56_OCTBM</name>
<dbReference type="AlphaFoldDB" id="A0A0L8GE56"/>
<reference evidence="1" key="1">
    <citation type="submission" date="2015-07" db="EMBL/GenBank/DDBJ databases">
        <title>MeaNS - Measles Nucleotide Surveillance Program.</title>
        <authorList>
            <person name="Tran T."/>
            <person name="Druce J."/>
        </authorList>
    </citation>
    <scope>NUCLEOTIDE SEQUENCE</scope>
    <source>
        <strain evidence="1">UCB-OBI-ISO-001</strain>
        <tissue evidence="1">Gonad</tissue>
    </source>
</reference>
<accession>A0A0L8GE56</accession>
<protein>
    <submittedName>
        <fullName evidence="1">Uncharacterized protein</fullName>
    </submittedName>
</protein>
<evidence type="ECO:0000313" key="1">
    <source>
        <dbReference type="EMBL" id="KOF75312.1"/>
    </source>
</evidence>
<sequence length="64" mass="7395">MFVLNHTHTHTHTVTHLKSLKSKNKAILTRYGKKIDVMSYSSCQRAILSKARKSGINQSWINRQ</sequence>
<gene>
    <name evidence="1" type="ORF">OCBIM_22034959mg</name>
</gene>
<proteinExistence type="predicted"/>
<dbReference type="EMBL" id="KQ422228">
    <property type="protein sequence ID" value="KOF75312.1"/>
    <property type="molecule type" value="Genomic_DNA"/>
</dbReference>
<organism evidence="1">
    <name type="scientific">Octopus bimaculoides</name>
    <name type="common">California two-spotted octopus</name>
    <dbReference type="NCBI Taxonomy" id="37653"/>
    <lineage>
        <taxon>Eukaryota</taxon>
        <taxon>Metazoa</taxon>
        <taxon>Spiralia</taxon>
        <taxon>Lophotrochozoa</taxon>
        <taxon>Mollusca</taxon>
        <taxon>Cephalopoda</taxon>
        <taxon>Coleoidea</taxon>
        <taxon>Octopodiformes</taxon>
        <taxon>Octopoda</taxon>
        <taxon>Incirrata</taxon>
        <taxon>Octopodidae</taxon>
        <taxon>Octopus</taxon>
    </lineage>
</organism>